<sequence>MLPTKFEGQQINFLSERLNIPLLLATRNRFKDERIISNYVRSKRKFYKMNCALEKSKQTRTKNQARKLLGDYPRGIGACPSRRMAEAARYGHASSANQLPPNIYDTRYTPYESRRGMRGAYWKKLPKEFEVNFLEYIKFTPKPKERGKWRLYNVVVSKWTERFNKPCNRHKGVFLSNARLRRPTTRCMLTDPTLVYRPSTEPSPAHYNVASHTISHRLYVGCLKLTYALTKSLSSSTGRELNIHQNRTHTYFCPNLAYQRSSLASYRVT</sequence>
<accession>W8BEA5</accession>
<evidence type="ECO:0000313" key="1">
    <source>
        <dbReference type="EMBL" id="JAB96977.1"/>
    </source>
</evidence>
<dbReference type="EMBL" id="GAMC01009578">
    <property type="protein sequence ID" value="JAB96977.1"/>
    <property type="molecule type" value="mRNA"/>
</dbReference>
<dbReference type="AlphaFoldDB" id="W8BEA5"/>
<dbReference type="OrthoDB" id="6275292at2759"/>
<name>W8BEA5_CERCA</name>
<reference evidence="1" key="2">
    <citation type="journal article" date="2014" name="BMC Genomics">
        <title>A genomic perspective to assessing quality of mass-reared SIT flies used in Mediterranean fruit fly (Ceratitis capitata) eradication in California.</title>
        <authorList>
            <person name="Calla B."/>
            <person name="Hall B."/>
            <person name="Hou S."/>
            <person name="Geib S.M."/>
        </authorList>
    </citation>
    <scope>NUCLEOTIDE SEQUENCE</scope>
</reference>
<protein>
    <submittedName>
        <fullName evidence="1">Uncharacterized protein</fullName>
    </submittedName>
</protein>
<organism evidence="1">
    <name type="scientific">Ceratitis capitata</name>
    <name type="common">Mediterranean fruit fly</name>
    <name type="synonym">Tephritis capitata</name>
    <dbReference type="NCBI Taxonomy" id="7213"/>
    <lineage>
        <taxon>Eukaryota</taxon>
        <taxon>Metazoa</taxon>
        <taxon>Ecdysozoa</taxon>
        <taxon>Arthropoda</taxon>
        <taxon>Hexapoda</taxon>
        <taxon>Insecta</taxon>
        <taxon>Pterygota</taxon>
        <taxon>Neoptera</taxon>
        <taxon>Endopterygota</taxon>
        <taxon>Diptera</taxon>
        <taxon>Brachycera</taxon>
        <taxon>Muscomorpha</taxon>
        <taxon>Tephritoidea</taxon>
        <taxon>Tephritidae</taxon>
        <taxon>Ceratitis</taxon>
        <taxon>Ceratitis</taxon>
    </lineage>
</organism>
<reference evidence="1" key="1">
    <citation type="submission" date="2013-07" db="EMBL/GenBank/DDBJ databases">
        <authorList>
            <person name="Geib S."/>
        </authorList>
    </citation>
    <scope>NUCLEOTIDE SEQUENCE</scope>
</reference>
<proteinExistence type="evidence at transcript level"/>